<sequence>MQTVQRCSVSAMTPVRTFMLALICARAFTYDIGNRNVHNCTINSTSDDENSYVCNLTRLNNNEDIANLTAGDNNSYKLKIKINHSRIQDDFFAYLDDDHEGLYHLSIKKYKNDINTTNNINNVEGNHNWTDNRRYFFGHDPQKLVVDGVFSSNDNFQAYYLAASDETMNKNIRQAFIETLLSDVSDNDVIMELTDEQYYAMPRLFELDDYPSCVGTRGTYCLGSFELSPIGKNQLFSIMQRFSANWVDNFNHTRLHRGVCLSRRCASPPSHVHDLGTWLESCVNASTVSGYNLTASLYHLDYCTKGKEPSPSFSTSEKGFAVLVALLITFTVISTILDTMLSVESKKDYGWALSWSLTYSWRRLTAPAQLSGATDLRVFDGLRVLCMLSVIVEHVCWLGTQVYIGDTRYVELNRRSEDAMLLANSTIMVQIFFLMASFLLAHKLLEEQKRGSSVLTFFKMMFNRIIRVSPSYFIVVWFATTWWERLGDGPQWRSLVRSEANICRQKWWTQFLYVSNLVNTDEKCLIQTWYLAADMQLYALALALTLALRGRRGSPGGAPGDSPAEGARGALPVLGALCAATLAGNFAVAYVLRIVPTIIVHNPELIRASYKGEASFDWMYTSPQSNAAGTLAGLLLAHLHCSGVGRRLAQRRVFRIVSVCAAPAAALLLVLLGPLGTVSVGDPGGAPRLYAAALAAAERPAFAALVAVALLGALNGVKSPWARWLSLGAPLARLSFGALLLHMLLIKSFLASRFAPPHLDRQIVYIEWFGVSALSYLAATPLALLVELPAQRLHKEIISLLQRRFDRNKIKIEEKTIDLVK</sequence>
<feature type="transmembrane region" description="Helical" evidence="1">
    <location>
        <begin position="689"/>
        <end position="712"/>
    </location>
</feature>
<dbReference type="Pfam" id="PF01757">
    <property type="entry name" value="Acyl_transf_3"/>
    <property type="match status" value="1"/>
</dbReference>
<gene>
    <name evidence="4" type="ORF">BINO364_LOCUS551</name>
</gene>
<dbReference type="OrthoDB" id="10265389at2759"/>
<feature type="transmembrane region" description="Helical" evidence="1">
    <location>
        <begin position="765"/>
        <end position="786"/>
    </location>
</feature>
<evidence type="ECO:0000256" key="1">
    <source>
        <dbReference type="SAM" id="Phobius"/>
    </source>
</evidence>
<dbReference type="Proteomes" id="UP000838878">
    <property type="component" value="Chromosome 1"/>
</dbReference>
<keyword evidence="2" id="KW-0732">Signal</keyword>
<keyword evidence="1" id="KW-0812">Transmembrane</keyword>
<keyword evidence="1" id="KW-1133">Transmembrane helix</keyword>
<feature type="domain" description="Acyltransferase 3" evidence="3">
    <location>
        <begin position="379"/>
        <end position="784"/>
    </location>
</feature>
<feature type="signal peptide" evidence="2">
    <location>
        <begin position="1"/>
        <end position="27"/>
    </location>
</feature>
<accession>A0A8J9Y4J7</accession>
<evidence type="ECO:0000256" key="2">
    <source>
        <dbReference type="SAM" id="SignalP"/>
    </source>
</evidence>
<dbReference type="EMBL" id="OV170221">
    <property type="protein sequence ID" value="CAH0713386.1"/>
    <property type="molecule type" value="Genomic_DNA"/>
</dbReference>
<reference evidence="4" key="1">
    <citation type="submission" date="2021-12" db="EMBL/GenBank/DDBJ databases">
        <authorList>
            <person name="Martin H S."/>
        </authorList>
    </citation>
    <scope>NUCLEOTIDE SEQUENCE</scope>
</reference>
<feature type="transmembrane region" description="Helical" evidence="1">
    <location>
        <begin position="724"/>
        <end position="745"/>
    </location>
</feature>
<protein>
    <recommendedName>
        <fullName evidence="3">Acyltransferase 3 domain-containing protein</fullName>
    </recommendedName>
</protein>
<feature type="transmembrane region" description="Helical" evidence="1">
    <location>
        <begin position="384"/>
        <end position="404"/>
    </location>
</feature>
<feature type="chain" id="PRO_5035450569" description="Acyltransferase 3 domain-containing protein" evidence="2">
    <location>
        <begin position="28"/>
        <end position="821"/>
    </location>
</feature>
<dbReference type="GO" id="GO:0016747">
    <property type="term" value="F:acyltransferase activity, transferring groups other than amino-acyl groups"/>
    <property type="evidence" value="ECO:0007669"/>
    <property type="project" value="InterPro"/>
</dbReference>
<evidence type="ECO:0000313" key="5">
    <source>
        <dbReference type="Proteomes" id="UP000838878"/>
    </source>
</evidence>
<feature type="transmembrane region" description="Helical" evidence="1">
    <location>
        <begin position="424"/>
        <end position="445"/>
    </location>
</feature>
<dbReference type="PANTHER" id="PTHR11161:SF22">
    <property type="entry name" value="ACYLTRANSFERASE 3 DOMAIN-CONTAINING PROTEIN-RELATED"/>
    <property type="match status" value="1"/>
</dbReference>
<dbReference type="AlphaFoldDB" id="A0A8J9Y4J7"/>
<dbReference type="InterPro" id="IPR052728">
    <property type="entry name" value="O2_lipid_transport_reg"/>
</dbReference>
<feature type="transmembrane region" description="Helical" evidence="1">
    <location>
        <begin position="569"/>
        <end position="592"/>
    </location>
</feature>
<keyword evidence="5" id="KW-1185">Reference proteome</keyword>
<feature type="transmembrane region" description="Helical" evidence="1">
    <location>
        <begin position="319"/>
        <end position="337"/>
    </location>
</feature>
<evidence type="ECO:0000259" key="3">
    <source>
        <dbReference type="Pfam" id="PF01757"/>
    </source>
</evidence>
<organism evidence="4 5">
    <name type="scientific">Brenthis ino</name>
    <name type="common">lesser marbled fritillary</name>
    <dbReference type="NCBI Taxonomy" id="405034"/>
    <lineage>
        <taxon>Eukaryota</taxon>
        <taxon>Metazoa</taxon>
        <taxon>Ecdysozoa</taxon>
        <taxon>Arthropoda</taxon>
        <taxon>Hexapoda</taxon>
        <taxon>Insecta</taxon>
        <taxon>Pterygota</taxon>
        <taxon>Neoptera</taxon>
        <taxon>Endopterygota</taxon>
        <taxon>Lepidoptera</taxon>
        <taxon>Glossata</taxon>
        <taxon>Ditrysia</taxon>
        <taxon>Papilionoidea</taxon>
        <taxon>Nymphalidae</taxon>
        <taxon>Heliconiinae</taxon>
        <taxon>Argynnini</taxon>
        <taxon>Brenthis</taxon>
    </lineage>
</organism>
<name>A0A8J9Y4J7_9NEOP</name>
<keyword evidence="1" id="KW-0472">Membrane</keyword>
<proteinExistence type="predicted"/>
<dbReference type="PANTHER" id="PTHR11161">
    <property type="entry name" value="O-ACYLTRANSFERASE"/>
    <property type="match status" value="1"/>
</dbReference>
<evidence type="ECO:0000313" key="4">
    <source>
        <dbReference type="EMBL" id="CAH0713386.1"/>
    </source>
</evidence>
<feature type="transmembrane region" description="Helical" evidence="1">
    <location>
        <begin position="465"/>
        <end position="483"/>
    </location>
</feature>
<feature type="non-terminal residue" evidence="4">
    <location>
        <position position="821"/>
    </location>
</feature>
<feature type="transmembrane region" description="Helical" evidence="1">
    <location>
        <begin position="656"/>
        <end position="677"/>
    </location>
</feature>
<dbReference type="InterPro" id="IPR002656">
    <property type="entry name" value="Acyl_transf_3_dom"/>
</dbReference>